<dbReference type="PANTHER" id="PTHR11654">
    <property type="entry name" value="OLIGOPEPTIDE TRANSPORTER-RELATED"/>
    <property type="match status" value="1"/>
</dbReference>
<dbReference type="Pfam" id="PF00854">
    <property type="entry name" value="PTR2"/>
    <property type="match status" value="1"/>
</dbReference>
<comment type="similarity">
    <text evidence="2 7">Belongs to the major facilitator superfamily. Proton-dependent oligopeptide transporter (POT/PTR) (TC 2.A.17) family.</text>
</comment>
<dbReference type="EMBL" id="KV417280">
    <property type="protein sequence ID" value="KZO97237.1"/>
    <property type="molecule type" value="Genomic_DNA"/>
</dbReference>
<evidence type="ECO:0000313" key="10">
    <source>
        <dbReference type="EMBL" id="KZO97237.1"/>
    </source>
</evidence>
<keyword evidence="6 9" id="KW-0472">Membrane</keyword>
<reference evidence="10 11" key="1">
    <citation type="journal article" date="2016" name="Mol. Biol. Evol.">
        <title>Comparative Genomics of Early-Diverging Mushroom-Forming Fungi Provides Insights into the Origins of Lignocellulose Decay Capabilities.</title>
        <authorList>
            <person name="Nagy L.G."/>
            <person name="Riley R."/>
            <person name="Tritt A."/>
            <person name="Adam C."/>
            <person name="Daum C."/>
            <person name="Floudas D."/>
            <person name="Sun H."/>
            <person name="Yadav J.S."/>
            <person name="Pangilinan J."/>
            <person name="Larsson K.H."/>
            <person name="Matsuura K."/>
            <person name="Barry K."/>
            <person name="Labutti K."/>
            <person name="Kuo R."/>
            <person name="Ohm R.A."/>
            <person name="Bhattacharya S.S."/>
            <person name="Shirouzu T."/>
            <person name="Yoshinaga Y."/>
            <person name="Martin F.M."/>
            <person name="Grigoriev I.V."/>
            <person name="Hibbett D.S."/>
        </authorList>
    </citation>
    <scope>NUCLEOTIDE SEQUENCE [LARGE SCALE GENOMIC DNA]</scope>
    <source>
        <strain evidence="10 11">TUFC12733</strain>
    </source>
</reference>
<keyword evidence="5 9" id="KW-1133">Transmembrane helix</keyword>
<dbReference type="AlphaFoldDB" id="A0A167N159"/>
<feature type="region of interest" description="Disordered" evidence="8">
    <location>
        <begin position="1"/>
        <end position="46"/>
    </location>
</feature>
<evidence type="ECO:0000256" key="1">
    <source>
        <dbReference type="ARBA" id="ARBA00004141"/>
    </source>
</evidence>
<evidence type="ECO:0000256" key="5">
    <source>
        <dbReference type="ARBA" id="ARBA00022989"/>
    </source>
</evidence>
<evidence type="ECO:0000256" key="8">
    <source>
        <dbReference type="SAM" id="MobiDB-lite"/>
    </source>
</evidence>
<feature type="transmembrane region" description="Helical" evidence="9">
    <location>
        <begin position="436"/>
        <end position="454"/>
    </location>
</feature>
<dbReference type="InterPro" id="IPR018456">
    <property type="entry name" value="PTR2_symporter_CS"/>
</dbReference>
<dbReference type="GO" id="GO:0071916">
    <property type="term" value="F:dipeptide transmembrane transporter activity"/>
    <property type="evidence" value="ECO:0007669"/>
    <property type="project" value="UniProtKB-ARBA"/>
</dbReference>
<name>A0A167N159_CALVF</name>
<feature type="compositionally biased region" description="Basic and acidic residues" evidence="8">
    <location>
        <begin position="25"/>
        <end position="43"/>
    </location>
</feature>
<keyword evidence="3 7" id="KW-0813">Transport</keyword>
<dbReference type="PROSITE" id="PS01023">
    <property type="entry name" value="PTR2_2"/>
    <property type="match status" value="1"/>
</dbReference>
<feature type="region of interest" description="Disordered" evidence="8">
    <location>
        <begin position="118"/>
        <end position="137"/>
    </location>
</feature>
<sequence length="632" mass="69746">MADKATDELVMAPVGELDGSGGLSHPEKVAFDRNEGASEKKENGQYTVGNTSEHVLAAVGEWGSEPTEEEKHDPHKLRRVSGQISWPAYLIAFVELCERFSYYGTTAVFTNFIQRPLPPGSTTGSNPDPNGTPGALGMGTNASQGLTTFNSFWVYVIPLFGAYIADAHLGRFKTVCWSVLIALIGHVLMTISAIPPVISNTHGALACFIIALIIMGLGTGGFKANISPLVAEQYRGPETMVVITTSKGERVIMDPAITTARIYLYFYLMINIGALVGQIGMTYSEKYVGYWLAYLLPTIMFCLCPIVLFMGRNMYTKSPPKGSVLSQAMRIWRVVMAPCFTFNFSRLRAAYTDPHFWDRAKPAIYIKEHGGETPRWLTWDAEFVDEVKRGFKACQVFLFYPLYWISYNQLNNNLTSQAATMSTHGFPNDVINNLDPLALIIFIPICDMFIYPALRRAGINFSPLKRIFTGFMTAAAAMVWAAVVQYYVYHTSPCGFSANDPTCAPSPLNVWIQSGAYVLIAFSEIFASITGLEYAFTKAPRSMRSLVMSVFLFMSAISSALNEALNPLAGDPLLIWNYGVAAGISFVAGLAFWLCFYKLDQEEDELNRIGKVATRMGDEKVPVEEEHVHGGA</sequence>
<feature type="transmembrane region" description="Helical" evidence="9">
    <location>
        <begin position="331"/>
        <end position="351"/>
    </location>
</feature>
<feature type="transmembrane region" description="Helical" evidence="9">
    <location>
        <begin position="543"/>
        <end position="561"/>
    </location>
</feature>
<feature type="transmembrane region" description="Helical" evidence="9">
    <location>
        <begin position="516"/>
        <end position="536"/>
    </location>
</feature>
<dbReference type="InterPro" id="IPR036259">
    <property type="entry name" value="MFS_trans_sf"/>
</dbReference>
<dbReference type="SUPFAM" id="SSF103473">
    <property type="entry name" value="MFS general substrate transporter"/>
    <property type="match status" value="1"/>
</dbReference>
<evidence type="ECO:0000256" key="4">
    <source>
        <dbReference type="ARBA" id="ARBA00022692"/>
    </source>
</evidence>
<evidence type="ECO:0000256" key="3">
    <source>
        <dbReference type="ARBA" id="ARBA00022448"/>
    </source>
</evidence>
<feature type="transmembrane region" description="Helical" evidence="9">
    <location>
        <begin position="287"/>
        <end position="310"/>
    </location>
</feature>
<evidence type="ECO:0000256" key="2">
    <source>
        <dbReference type="ARBA" id="ARBA00005982"/>
    </source>
</evidence>
<dbReference type="Proteomes" id="UP000076738">
    <property type="component" value="Unassembled WGS sequence"/>
</dbReference>
<dbReference type="FunFam" id="1.20.1250.20:FF:000085">
    <property type="entry name" value="MFS peptide transporter Ptr2"/>
    <property type="match status" value="1"/>
</dbReference>
<feature type="transmembrane region" description="Helical" evidence="9">
    <location>
        <begin position="152"/>
        <end position="169"/>
    </location>
</feature>
<dbReference type="InterPro" id="IPR000109">
    <property type="entry name" value="POT_fam"/>
</dbReference>
<feature type="compositionally biased region" description="Polar residues" evidence="8">
    <location>
        <begin position="120"/>
        <end position="129"/>
    </location>
</feature>
<evidence type="ECO:0000256" key="7">
    <source>
        <dbReference type="RuleBase" id="RU003755"/>
    </source>
</evidence>
<feature type="transmembrane region" description="Helical" evidence="9">
    <location>
        <begin position="573"/>
        <end position="596"/>
    </location>
</feature>
<feature type="transmembrane region" description="Helical" evidence="9">
    <location>
        <begin position="262"/>
        <end position="281"/>
    </location>
</feature>
<keyword evidence="4 7" id="KW-0812">Transmembrane</keyword>
<feature type="transmembrane region" description="Helical" evidence="9">
    <location>
        <begin position="466"/>
        <end position="488"/>
    </location>
</feature>
<accession>A0A167N159</accession>
<dbReference type="Gene3D" id="1.20.1250.20">
    <property type="entry name" value="MFS general substrate transporter like domains"/>
    <property type="match status" value="1"/>
</dbReference>
<evidence type="ECO:0000256" key="6">
    <source>
        <dbReference type="ARBA" id="ARBA00023136"/>
    </source>
</evidence>
<evidence type="ECO:0000256" key="9">
    <source>
        <dbReference type="SAM" id="Phobius"/>
    </source>
</evidence>
<dbReference type="OrthoDB" id="8904098at2759"/>
<gene>
    <name evidence="10" type="ORF">CALVIDRAFT_536268</name>
</gene>
<proteinExistence type="inferred from homology"/>
<organism evidence="10 11">
    <name type="scientific">Calocera viscosa (strain TUFC12733)</name>
    <dbReference type="NCBI Taxonomy" id="1330018"/>
    <lineage>
        <taxon>Eukaryota</taxon>
        <taxon>Fungi</taxon>
        <taxon>Dikarya</taxon>
        <taxon>Basidiomycota</taxon>
        <taxon>Agaricomycotina</taxon>
        <taxon>Dacrymycetes</taxon>
        <taxon>Dacrymycetales</taxon>
        <taxon>Dacrymycetaceae</taxon>
        <taxon>Calocera</taxon>
    </lineage>
</organism>
<feature type="transmembrane region" description="Helical" evidence="9">
    <location>
        <begin position="203"/>
        <end position="222"/>
    </location>
</feature>
<keyword evidence="11" id="KW-1185">Reference proteome</keyword>
<protein>
    <submittedName>
        <fullName evidence="10">Oligopeptide transporter</fullName>
    </submittedName>
</protein>
<comment type="subcellular location">
    <subcellularLocation>
        <location evidence="1 7">Membrane</location>
        <topology evidence="1 7">Multi-pass membrane protein</topology>
    </subcellularLocation>
</comment>
<dbReference type="GO" id="GO:0005886">
    <property type="term" value="C:plasma membrane"/>
    <property type="evidence" value="ECO:0007669"/>
    <property type="project" value="UniProtKB-ARBA"/>
</dbReference>
<evidence type="ECO:0000313" key="11">
    <source>
        <dbReference type="Proteomes" id="UP000076738"/>
    </source>
</evidence>
<feature type="transmembrane region" description="Helical" evidence="9">
    <location>
        <begin position="176"/>
        <end position="197"/>
    </location>
</feature>